<feature type="coiled-coil region" evidence="1">
    <location>
        <begin position="139"/>
        <end position="194"/>
    </location>
</feature>
<keyword evidence="4" id="KW-1185">Reference proteome</keyword>
<reference evidence="3" key="2">
    <citation type="submission" date="2023-03" db="EMBL/GenBank/DDBJ databases">
        <authorList>
            <person name="Inwood S.N."/>
            <person name="Skelly J.G."/>
            <person name="Guhlin J."/>
            <person name="Harrop T.W.R."/>
            <person name="Goldson S.G."/>
            <person name="Dearden P.K."/>
        </authorList>
    </citation>
    <scope>NUCLEOTIDE SEQUENCE</scope>
    <source>
        <strain evidence="3">Lincoln</strain>
        <tissue evidence="3">Whole body</tissue>
    </source>
</reference>
<dbReference type="EMBL" id="JAQQBR010001831">
    <property type="protein sequence ID" value="KAK0167883.1"/>
    <property type="molecule type" value="Genomic_DNA"/>
</dbReference>
<dbReference type="AlphaFoldDB" id="A0AA39FE51"/>
<dbReference type="Proteomes" id="UP001168972">
    <property type="component" value="Unassembled WGS sequence"/>
</dbReference>
<gene>
    <name evidence="3" type="ORF">PV327_001738</name>
</gene>
<protein>
    <recommendedName>
        <fullName evidence="2">ERAP1-like C-terminal domain-containing protein</fullName>
    </recommendedName>
</protein>
<evidence type="ECO:0000256" key="1">
    <source>
        <dbReference type="SAM" id="Coils"/>
    </source>
</evidence>
<keyword evidence="1" id="KW-0175">Coiled coil</keyword>
<dbReference type="Pfam" id="PF11838">
    <property type="entry name" value="ERAP1_C"/>
    <property type="match status" value="1"/>
</dbReference>
<organism evidence="3 4">
    <name type="scientific">Microctonus hyperodae</name>
    <name type="common">Parasitoid wasp</name>
    <dbReference type="NCBI Taxonomy" id="165561"/>
    <lineage>
        <taxon>Eukaryota</taxon>
        <taxon>Metazoa</taxon>
        <taxon>Ecdysozoa</taxon>
        <taxon>Arthropoda</taxon>
        <taxon>Hexapoda</taxon>
        <taxon>Insecta</taxon>
        <taxon>Pterygota</taxon>
        <taxon>Neoptera</taxon>
        <taxon>Endopterygota</taxon>
        <taxon>Hymenoptera</taxon>
        <taxon>Apocrita</taxon>
        <taxon>Ichneumonoidea</taxon>
        <taxon>Braconidae</taxon>
        <taxon>Euphorinae</taxon>
        <taxon>Microctonus</taxon>
    </lineage>
</organism>
<name>A0AA39FE51_MICHY</name>
<feature type="domain" description="ERAP1-like C-terminal" evidence="2">
    <location>
        <begin position="3"/>
        <end position="183"/>
    </location>
</feature>
<evidence type="ECO:0000313" key="3">
    <source>
        <dbReference type="EMBL" id="KAK0167883.1"/>
    </source>
</evidence>
<reference evidence="3" key="1">
    <citation type="journal article" date="2023" name="bioRxiv">
        <title>Scaffold-level genome assemblies of two parasitoid biocontrol wasps reveal the parthenogenesis mechanism and an associated novel virus.</title>
        <authorList>
            <person name="Inwood S."/>
            <person name="Skelly J."/>
            <person name="Guhlin J."/>
            <person name="Harrop T."/>
            <person name="Goldson S."/>
            <person name="Dearden P."/>
        </authorList>
    </citation>
    <scope>NUCLEOTIDE SEQUENCE</scope>
    <source>
        <strain evidence="3">Lincoln</strain>
        <tissue evidence="3">Whole body</tissue>
    </source>
</reference>
<sequence length="217" mass="24766">MKLKRAKALEWTCKLGSSLCKSEAMNKLLKWSDNPKTNALSADDNDWIICAGLHTDDDKLRKKLLATNIIMGVAIQCTSNITTLENYISYTLAKDSTYIEFSVIRMVIIMFNIEHGVTAVLNYINNNYKEITNLEGYSNDDLREDISSLAKEIRNKKQRDKLKTFIESNKVSLNGTLDEELADLDNKLKTIDEKLHPFKVFFDKNVTKKSDNSTDID</sequence>
<evidence type="ECO:0000259" key="2">
    <source>
        <dbReference type="Pfam" id="PF11838"/>
    </source>
</evidence>
<proteinExistence type="predicted"/>
<dbReference type="Gene3D" id="1.25.50.20">
    <property type="match status" value="1"/>
</dbReference>
<evidence type="ECO:0000313" key="4">
    <source>
        <dbReference type="Proteomes" id="UP001168972"/>
    </source>
</evidence>
<accession>A0AA39FE51</accession>
<comment type="caution">
    <text evidence="3">The sequence shown here is derived from an EMBL/GenBank/DDBJ whole genome shotgun (WGS) entry which is preliminary data.</text>
</comment>
<dbReference type="InterPro" id="IPR024571">
    <property type="entry name" value="ERAP1-like_C_dom"/>
</dbReference>